<accession>C1MRI7</accession>
<sequence length="124" mass="13198">MPPTPTIDASVHRSRLSHLTRPRPRPSRYVSETGPTIDAAALDNLCVLRRASTKMGRALDGGVSVPATHVRGEATLTSAFDVGGAHVFVVLADVQRAVAESFDGKEAERRMRGVLEGLVVALKA</sequence>
<gene>
    <name evidence="2" type="ORF">MICPUCDRAFT_57667</name>
</gene>
<dbReference type="RefSeq" id="XP_003057934.1">
    <property type="nucleotide sequence ID" value="XM_003057888.1"/>
</dbReference>
<protein>
    <submittedName>
        <fullName evidence="2">Predicted protein</fullName>
    </submittedName>
</protein>
<name>C1MRI7_MICPC</name>
<proteinExistence type="predicted"/>
<feature type="compositionally biased region" description="Basic residues" evidence="1">
    <location>
        <begin position="12"/>
        <end position="26"/>
    </location>
</feature>
<dbReference type="AlphaFoldDB" id="C1MRI7"/>
<dbReference type="KEGG" id="mpp:MICPUCDRAFT_57667"/>
<evidence type="ECO:0000313" key="2">
    <source>
        <dbReference type="EMBL" id="EEH57885.1"/>
    </source>
</evidence>
<dbReference type="Proteomes" id="UP000001876">
    <property type="component" value="Unassembled WGS sequence"/>
</dbReference>
<organism evidence="3">
    <name type="scientific">Micromonas pusilla (strain CCMP1545)</name>
    <name type="common">Picoplanktonic green alga</name>
    <dbReference type="NCBI Taxonomy" id="564608"/>
    <lineage>
        <taxon>Eukaryota</taxon>
        <taxon>Viridiplantae</taxon>
        <taxon>Chlorophyta</taxon>
        <taxon>Mamiellophyceae</taxon>
        <taxon>Mamiellales</taxon>
        <taxon>Mamiellaceae</taxon>
        <taxon>Micromonas</taxon>
    </lineage>
</organism>
<dbReference type="EMBL" id="GG663738">
    <property type="protein sequence ID" value="EEH57885.1"/>
    <property type="molecule type" value="Genomic_DNA"/>
</dbReference>
<keyword evidence="3" id="KW-1185">Reference proteome</keyword>
<dbReference type="GeneID" id="9683372"/>
<feature type="region of interest" description="Disordered" evidence="1">
    <location>
        <begin position="1"/>
        <end position="32"/>
    </location>
</feature>
<evidence type="ECO:0000256" key="1">
    <source>
        <dbReference type="SAM" id="MobiDB-lite"/>
    </source>
</evidence>
<reference evidence="2 3" key="1">
    <citation type="journal article" date="2009" name="Science">
        <title>Green evolution and dynamic adaptations revealed by genomes of the marine picoeukaryotes Micromonas.</title>
        <authorList>
            <person name="Worden A.Z."/>
            <person name="Lee J.H."/>
            <person name="Mock T."/>
            <person name="Rouze P."/>
            <person name="Simmons M.P."/>
            <person name="Aerts A.L."/>
            <person name="Allen A.E."/>
            <person name="Cuvelier M.L."/>
            <person name="Derelle E."/>
            <person name="Everett M.V."/>
            <person name="Foulon E."/>
            <person name="Grimwood J."/>
            <person name="Gundlach H."/>
            <person name="Henrissat B."/>
            <person name="Napoli C."/>
            <person name="McDonald S.M."/>
            <person name="Parker M.S."/>
            <person name="Rombauts S."/>
            <person name="Salamov A."/>
            <person name="Von Dassow P."/>
            <person name="Badger J.H."/>
            <person name="Coutinho P.M."/>
            <person name="Demir E."/>
            <person name="Dubchak I."/>
            <person name="Gentemann C."/>
            <person name="Eikrem W."/>
            <person name="Gready J.E."/>
            <person name="John U."/>
            <person name="Lanier W."/>
            <person name="Lindquist E.A."/>
            <person name="Lucas S."/>
            <person name="Mayer K.F."/>
            <person name="Moreau H."/>
            <person name="Not F."/>
            <person name="Otillar R."/>
            <person name="Panaud O."/>
            <person name="Pangilinan J."/>
            <person name="Paulsen I."/>
            <person name="Piegu B."/>
            <person name="Poliakov A."/>
            <person name="Robbens S."/>
            <person name="Schmutz J."/>
            <person name="Toulza E."/>
            <person name="Wyss T."/>
            <person name="Zelensky A."/>
            <person name="Zhou K."/>
            <person name="Armbrust E.V."/>
            <person name="Bhattacharya D."/>
            <person name="Goodenough U.W."/>
            <person name="Van de Peer Y."/>
            <person name="Grigoriev I.V."/>
        </authorList>
    </citation>
    <scope>NUCLEOTIDE SEQUENCE [LARGE SCALE GENOMIC DNA]</scope>
    <source>
        <strain evidence="2 3">CCMP1545</strain>
    </source>
</reference>
<evidence type="ECO:0000313" key="3">
    <source>
        <dbReference type="Proteomes" id="UP000001876"/>
    </source>
</evidence>